<evidence type="ECO:0008006" key="3">
    <source>
        <dbReference type="Google" id="ProtNLM"/>
    </source>
</evidence>
<protein>
    <recommendedName>
        <fullName evidence="3">Endonuclease/exonuclease/phosphatase domain-containing protein</fullName>
    </recommendedName>
</protein>
<dbReference type="EnsemblMetazoa" id="tetur01g05860.1">
    <property type="protein sequence ID" value="tetur01g05860.1"/>
    <property type="gene ID" value="tetur01g05860"/>
</dbReference>
<dbReference type="InterPro" id="IPR036691">
    <property type="entry name" value="Endo/exonu/phosph_ase_sf"/>
</dbReference>
<dbReference type="Proteomes" id="UP000015104">
    <property type="component" value="Unassembled WGS sequence"/>
</dbReference>
<dbReference type="HOGENOM" id="CLU_736359_0_0_1"/>
<evidence type="ECO:0000313" key="2">
    <source>
        <dbReference type="Proteomes" id="UP000015104"/>
    </source>
</evidence>
<reference evidence="2" key="1">
    <citation type="submission" date="2011-08" db="EMBL/GenBank/DDBJ databases">
        <authorList>
            <person name="Rombauts S."/>
        </authorList>
    </citation>
    <scope>NUCLEOTIDE SEQUENCE</scope>
    <source>
        <strain evidence="2">London</strain>
    </source>
</reference>
<organism evidence="1 2">
    <name type="scientific">Tetranychus urticae</name>
    <name type="common">Two-spotted spider mite</name>
    <dbReference type="NCBI Taxonomy" id="32264"/>
    <lineage>
        <taxon>Eukaryota</taxon>
        <taxon>Metazoa</taxon>
        <taxon>Ecdysozoa</taxon>
        <taxon>Arthropoda</taxon>
        <taxon>Chelicerata</taxon>
        <taxon>Arachnida</taxon>
        <taxon>Acari</taxon>
        <taxon>Acariformes</taxon>
        <taxon>Trombidiformes</taxon>
        <taxon>Prostigmata</taxon>
        <taxon>Eleutherengona</taxon>
        <taxon>Raphignathae</taxon>
        <taxon>Tetranychoidea</taxon>
        <taxon>Tetranychidae</taxon>
        <taxon>Tetranychus</taxon>
    </lineage>
</organism>
<evidence type="ECO:0000313" key="1">
    <source>
        <dbReference type="EnsemblMetazoa" id="tetur01g05860.1"/>
    </source>
</evidence>
<dbReference type="SUPFAM" id="SSF56219">
    <property type="entry name" value="DNase I-like"/>
    <property type="match status" value="1"/>
</dbReference>
<sequence>MCGKLDNQAKRSPTKRAAWRYDIINQILTCFKRMDFQGTIQTFVNNRGDFLTTVWTSFLQSCGCKRGKDARDKEWDAVDAIVLAGDFNLKNVYYGKSVDRNYDPKEPKNKIQILLCYLLLFTNLVPNERQDKNRGYEIDYLCTSKNFKYLYTVEIAKPTNVAHQSDHEPYGAVYSLDGSIDPCTFAIDNKDDTWEDFKSHLHHLLGLNMKRNIVFDTVANETVAVVMKHIRYKIDTSSVIFKILDRRSMVKFLYYDYDKGKSAKNVSRYREIEASENGVTYLDGQEGMCPERMRDLEACPRVGEEGVGDDPRDEHERPHPYLLQLRGYMSLREEALPGDLAQLPHIRDARASQERIRQDSEVRALRKEVGLDHGGD</sequence>
<dbReference type="AlphaFoldDB" id="T1JR73"/>
<accession>T1JR73</accession>
<name>T1JR73_TETUR</name>
<dbReference type="EMBL" id="CAEY01000446">
    <property type="status" value="NOT_ANNOTATED_CDS"/>
    <property type="molecule type" value="Genomic_DNA"/>
</dbReference>
<reference evidence="1" key="2">
    <citation type="submission" date="2015-06" db="UniProtKB">
        <authorList>
            <consortium name="EnsemblMetazoa"/>
        </authorList>
    </citation>
    <scope>IDENTIFICATION</scope>
</reference>
<keyword evidence="2" id="KW-1185">Reference proteome</keyword>
<proteinExistence type="predicted"/>